<dbReference type="SUPFAM" id="SSF53681">
    <property type="entry name" value="Aspartate/glutamate racemase"/>
    <property type="match status" value="4"/>
</dbReference>
<dbReference type="Gene3D" id="3.40.50.1860">
    <property type="match status" value="4"/>
</dbReference>
<dbReference type="Pfam" id="PF01177">
    <property type="entry name" value="Asp_Glu_race"/>
    <property type="match status" value="2"/>
</dbReference>
<feature type="compositionally biased region" description="Polar residues" evidence="3">
    <location>
        <begin position="27"/>
        <end position="36"/>
    </location>
</feature>
<proteinExistence type="inferred from homology"/>
<evidence type="ECO:0000313" key="4">
    <source>
        <dbReference type="EMBL" id="NMG74947.1"/>
    </source>
</evidence>
<evidence type="ECO:0000256" key="1">
    <source>
        <dbReference type="ARBA" id="ARBA00007847"/>
    </source>
</evidence>
<feature type="region of interest" description="Disordered" evidence="3">
    <location>
        <begin position="17"/>
        <end position="36"/>
    </location>
</feature>
<dbReference type="PANTHER" id="PTHR21198">
    <property type="entry name" value="GLUTAMATE RACEMASE"/>
    <property type="match status" value="1"/>
</dbReference>
<comment type="caution">
    <text evidence="4">The sequence shown here is derived from an EMBL/GenBank/DDBJ whole genome shotgun (WGS) entry which is preliminary data.</text>
</comment>
<keyword evidence="2 4" id="KW-0413">Isomerase</keyword>
<dbReference type="InterPro" id="IPR015942">
    <property type="entry name" value="Asp/Glu/hydantoin_racemase"/>
</dbReference>
<evidence type="ECO:0000256" key="2">
    <source>
        <dbReference type="ARBA" id="ARBA00023235"/>
    </source>
</evidence>
<evidence type="ECO:0000256" key="3">
    <source>
        <dbReference type="SAM" id="MobiDB-lite"/>
    </source>
</evidence>
<organism evidence="4 5">
    <name type="scientific">Aromatoleum diolicum</name>
    <dbReference type="NCBI Taxonomy" id="75796"/>
    <lineage>
        <taxon>Bacteria</taxon>
        <taxon>Pseudomonadati</taxon>
        <taxon>Pseudomonadota</taxon>
        <taxon>Betaproteobacteria</taxon>
        <taxon>Rhodocyclales</taxon>
        <taxon>Rhodocyclaceae</taxon>
        <taxon>Aromatoleum</taxon>
    </lineage>
</organism>
<dbReference type="InterPro" id="IPR004380">
    <property type="entry name" value="Asp_race"/>
</dbReference>
<dbReference type="Proteomes" id="UP000648984">
    <property type="component" value="Unassembled WGS sequence"/>
</dbReference>
<reference evidence="4 5" key="1">
    <citation type="submission" date="2019-12" db="EMBL/GenBank/DDBJ databases">
        <title>Comparative genomics gives insights into the taxonomy of the Azoarcus-Aromatoleum group and reveals separate origins of nif in the plant-associated Azoarcus and non-plant-associated Aromatoleum sub-groups.</title>
        <authorList>
            <person name="Lafos M."/>
            <person name="Maluk M."/>
            <person name="Batista M."/>
            <person name="Junghare M."/>
            <person name="Carmona M."/>
            <person name="Faoro H."/>
            <person name="Cruz L.M."/>
            <person name="Battistoni F."/>
            <person name="De Souza E."/>
            <person name="Pedrosa F."/>
            <person name="Chen W.-M."/>
            <person name="Poole P.S."/>
            <person name="Dixon R.A."/>
            <person name="James E.K."/>
        </authorList>
    </citation>
    <scope>NUCLEOTIDE SEQUENCE [LARGE SCALE GENOMIC DNA]</scope>
    <source>
        <strain evidence="4 5">22Lin</strain>
    </source>
</reference>
<comment type="similarity">
    <text evidence="1">Belongs to the aspartate/glutamate racemases family.</text>
</comment>
<dbReference type="InterPro" id="IPR001920">
    <property type="entry name" value="Asp/Glu_race"/>
</dbReference>
<sequence length="516" mass="56722">MGSRGVFLHSVRIAVRRSPRSRHSDSQENQVQNTSSPRRFGIVGGLGALGAADVFFKLVKALPARSGQQQPELIFEQHPFREEDKPGEKTASQNGRKLYVFDMIRQFESRKVDAVVLPCFISHTFLDELQAEIRLPIVDLMEALHCHISHRHAGVRRLGILTSDHVRAKGLFERHFTAAEWDLCYPHTAIQRDCVMPAIYGPDGIKAGHLQGRSVERLAKACMDLLEQGAELIVPGFAEVPIVIDALRERGIPILDANRIYARHAVSHEAAAKARPFKVGVVGGVGPAATVDFVAKIVRNTAARRDQEHVKLVVEQNPQIPDRTENLLGDGPDPTIALYSTCKKLEAADADIIAIPCNTAHAFVERIQPYLSIPVVHMLFETVEHIRKYLPDRRRIGLLATSGTVRSGVYHDVATKAGFELLVPDEEHQNLVMSAIYGAQGVKAGFTEGACLDELLRALASLARRGAEVVILGCTELPLLLKQDDAFPAGGRTVVILDPTEILAKKCVSLRDRANA</sequence>
<dbReference type="GO" id="GO:0016853">
    <property type="term" value="F:isomerase activity"/>
    <property type="evidence" value="ECO:0007669"/>
    <property type="project" value="UniProtKB-KW"/>
</dbReference>
<evidence type="ECO:0000313" key="5">
    <source>
        <dbReference type="Proteomes" id="UP000648984"/>
    </source>
</evidence>
<dbReference type="EC" id="5.1.1.-" evidence="4"/>
<name>A0ABX1Q990_9RHOO</name>
<dbReference type="PANTHER" id="PTHR21198:SF7">
    <property type="entry name" value="ASPARTATE-GLUTAMATE RACEMASE FAMILY"/>
    <property type="match status" value="1"/>
</dbReference>
<dbReference type="InterPro" id="IPR033134">
    <property type="entry name" value="Asp/Glu_racemase_AS_2"/>
</dbReference>
<dbReference type="PROSITE" id="PS00924">
    <property type="entry name" value="ASP_GLU_RACEMASE_2"/>
    <property type="match status" value="1"/>
</dbReference>
<protein>
    <submittedName>
        <fullName evidence="4">Amino acid racemase</fullName>
        <ecNumber evidence="4">5.1.1.-</ecNumber>
    </submittedName>
</protein>
<dbReference type="NCBIfam" id="TIGR00035">
    <property type="entry name" value="asp_race"/>
    <property type="match status" value="2"/>
</dbReference>
<dbReference type="InterPro" id="IPR018187">
    <property type="entry name" value="Asp/Glu_racemase_AS_1"/>
</dbReference>
<keyword evidence="5" id="KW-1185">Reference proteome</keyword>
<dbReference type="EMBL" id="WTVQ01000012">
    <property type="protein sequence ID" value="NMG74947.1"/>
    <property type="molecule type" value="Genomic_DNA"/>
</dbReference>
<accession>A0ABX1Q990</accession>
<gene>
    <name evidence="4" type="ORF">GPA25_09280</name>
</gene>
<dbReference type="PROSITE" id="PS00923">
    <property type="entry name" value="ASP_GLU_RACEMASE_1"/>
    <property type="match status" value="1"/>
</dbReference>